<name>A0A381N1B6_9ZZZZ</name>
<dbReference type="PANTHER" id="PTHR19328">
    <property type="entry name" value="HEDGEHOG-INTERACTING PROTEIN"/>
    <property type="match status" value="1"/>
</dbReference>
<proteinExistence type="predicted"/>
<dbReference type="InterPro" id="IPR011041">
    <property type="entry name" value="Quinoprot_gluc/sorb_DH_b-prop"/>
</dbReference>
<protein>
    <recommendedName>
        <fullName evidence="1">Glucose/Sorbosone dehydrogenase domain-containing protein</fullName>
    </recommendedName>
</protein>
<dbReference type="PANTHER" id="PTHR19328:SF40">
    <property type="entry name" value="BLL0591 PROTEIN"/>
    <property type="match status" value="1"/>
</dbReference>
<reference evidence="2" key="1">
    <citation type="submission" date="2018-05" db="EMBL/GenBank/DDBJ databases">
        <authorList>
            <person name="Lanie J.A."/>
            <person name="Ng W.-L."/>
            <person name="Kazmierczak K.M."/>
            <person name="Andrzejewski T.M."/>
            <person name="Davidsen T.M."/>
            <person name="Wayne K.J."/>
            <person name="Tettelin H."/>
            <person name="Glass J.I."/>
            <person name="Rusch D."/>
            <person name="Podicherti R."/>
            <person name="Tsui H.-C.T."/>
            <person name="Winkler M.E."/>
        </authorList>
    </citation>
    <scope>NUCLEOTIDE SEQUENCE</scope>
</reference>
<sequence length="372" mass="41049">MKVVLYLFWLLLATEIAANSADFTVSVLTNDVPNARQMAETASGLLLVGTRRAGKLYAVVPPPTVDADPEVVTFATGLTMPSGIALLDGDLYVGALNRILRFPSIETTFREKPQPQIISDELPKKRHHGWKYLSVGPDRHLYVPVGAPCNICLSEDERHASILRVDPRTGASELYARGVRNSVGMAWHPKTHQLWFSDNGRDMLGDDVPDEEINVVEKPGAHYGYPFLHAGVVLDPKFGKEIGGRVFTPPKVRIQAHSAVLGMDFYTKEIFPPSYRNALFIAEHGSWNRTKKVGYRVSVIRIEADQTLTYEPFLDIWLNGQKASGRPNDVLVSKDGSLLISDDQEGVIYRVVYAGKSNDATNAASANATDTF</sequence>
<dbReference type="Gene3D" id="2.120.10.30">
    <property type="entry name" value="TolB, C-terminal domain"/>
    <property type="match status" value="1"/>
</dbReference>
<dbReference type="InterPro" id="IPR012938">
    <property type="entry name" value="Glc/Sorbosone_DH"/>
</dbReference>
<accession>A0A381N1B6</accession>
<organism evidence="2">
    <name type="scientific">marine metagenome</name>
    <dbReference type="NCBI Taxonomy" id="408172"/>
    <lineage>
        <taxon>unclassified sequences</taxon>
        <taxon>metagenomes</taxon>
        <taxon>ecological metagenomes</taxon>
    </lineage>
</organism>
<feature type="domain" description="Glucose/Sorbosone dehydrogenase" evidence="1">
    <location>
        <begin position="168"/>
        <end position="349"/>
    </location>
</feature>
<evidence type="ECO:0000259" key="1">
    <source>
        <dbReference type="Pfam" id="PF07995"/>
    </source>
</evidence>
<dbReference type="InterPro" id="IPR011042">
    <property type="entry name" value="6-blade_b-propeller_TolB-like"/>
</dbReference>
<gene>
    <name evidence="2" type="ORF">METZ01_LOCUS1133</name>
</gene>
<dbReference type="SUPFAM" id="SSF50952">
    <property type="entry name" value="Soluble quinoprotein glucose dehydrogenase"/>
    <property type="match status" value="1"/>
</dbReference>
<evidence type="ECO:0000313" key="2">
    <source>
        <dbReference type="EMBL" id="SUZ48279.1"/>
    </source>
</evidence>
<dbReference type="Pfam" id="PF07995">
    <property type="entry name" value="GSDH"/>
    <property type="match status" value="1"/>
</dbReference>
<dbReference type="EMBL" id="UINC01000060">
    <property type="protein sequence ID" value="SUZ48279.1"/>
    <property type="molecule type" value="Genomic_DNA"/>
</dbReference>
<dbReference type="AlphaFoldDB" id="A0A381N1B6"/>